<dbReference type="InterPro" id="IPR011010">
    <property type="entry name" value="DNA_brk_join_enz"/>
</dbReference>
<comment type="caution">
    <text evidence="3">The sequence shown here is derived from an EMBL/GenBank/DDBJ whole genome shotgun (WGS) entry which is preliminary data.</text>
</comment>
<evidence type="ECO:0000259" key="2">
    <source>
        <dbReference type="PROSITE" id="PS51898"/>
    </source>
</evidence>
<dbReference type="Gene3D" id="1.10.443.10">
    <property type="entry name" value="Intergrase catalytic core"/>
    <property type="match status" value="1"/>
</dbReference>
<proteinExistence type="predicted"/>
<evidence type="ECO:0000313" key="4">
    <source>
        <dbReference type="Proteomes" id="UP000251072"/>
    </source>
</evidence>
<keyword evidence="1" id="KW-0233">DNA recombination</keyword>
<protein>
    <recommendedName>
        <fullName evidence="2">Tyr recombinase domain-containing protein</fullName>
    </recommendedName>
</protein>
<dbReference type="SUPFAM" id="SSF56349">
    <property type="entry name" value="DNA breaking-rejoining enzymes"/>
    <property type="match status" value="1"/>
</dbReference>
<evidence type="ECO:0000256" key="1">
    <source>
        <dbReference type="ARBA" id="ARBA00023172"/>
    </source>
</evidence>
<dbReference type="InterPro" id="IPR002104">
    <property type="entry name" value="Integrase_catalytic"/>
</dbReference>
<feature type="domain" description="Tyr recombinase" evidence="2">
    <location>
        <begin position="277"/>
        <end position="478"/>
    </location>
</feature>
<keyword evidence="4" id="KW-1185">Reference proteome</keyword>
<reference evidence="3 4" key="1">
    <citation type="submission" date="2018-06" db="EMBL/GenBank/DDBJ databases">
        <title>Genome of strain Polynucleobacter sp. FUKU-NW-11.</title>
        <authorList>
            <person name="Hahn M.W."/>
        </authorList>
    </citation>
    <scope>NUCLEOTIDE SEQUENCE [LARGE SCALE GENOMIC DNA]</scope>
    <source>
        <strain evidence="4">FUKU-NW11</strain>
    </source>
</reference>
<sequence>MRHAKYIHPVANGLWKYRKGIPIRHRNLLGRRELKFTILANDAFQATQIAMMICQNYEQAIDSWQNDDMAKSHLPSDLSVMQLVTVGGLTKNKKGQVTIKNLSYDKNSEKDKAEILQMLGIEAEPAKPVYSNPQEPPFLLSQALELNRTKRNLSPATLKKIERVYQLAFDVIGDIDLNADDAKSKMTDLVAAAKLEPLRRTQNKDLVGLTFVQQIKYADKHKLQRVSLATVENLLNILSSSIEATQNLDSKLKRNPLSYKQTGLVVGKGGGKNGRANNSVGFNSAEIAILFDPVNLATIKMPAVLIGALIGLNTGMRVNEVASLRPEHIVNHHGLDCFDLTSWAVGIIPANQGQSCLKTAASQRIIPLSQGLLDAGLLDYVRLVKASGQKLLFPNMSWNEVDGFGRNLSRNFVKYRRRLGVVDGKDFHEFRGHLNDAMKQLGAPQEFREDFFGHTNSSMNSRNYTNATVVQNLKHMVDAVSLPKMKINTFFSDAQLRWYLSSH</sequence>
<name>A0ABX9FBA8_9BURK</name>
<dbReference type="RefSeq" id="WP_112238237.1">
    <property type="nucleotide sequence ID" value="NZ_QMCH01000003.1"/>
</dbReference>
<evidence type="ECO:0000313" key="3">
    <source>
        <dbReference type="EMBL" id="RAZ42310.1"/>
    </source>
</evidence>
<accession>A0ABX9FBA8</accession>
<dbReference type="Pfam" id="PF00589">
    <property type="entry name" value="Phage_integrase"/>
    <property type="match status" value="1"/>
</dbReference>
<dbReference type="EMBL" id="QMCH01000003">
    <property type="protein sequence ID" value="RAZ42310.1"/>
    <property type="molecule type" value="Genomic_DNA"/>
</dbReference>
<dbReference type="InterPro" id="IPR013762">
    <property type="entry name" value="Integrase-like_cat_sf"/>
</dbReference>
<dbReference type="PROSITE" id="PS51898">
    <property type="entry name" value="TYR_RECOMBINASE"/>
    <property type="match status" value="1"/>
</dbReference>
<organism evidence="3 4">
    <name type="scientific">Polynucleobacter paneuropaeus</name>
    <dbReference type="NCBI Taxonomy" id="2527775"/>
    <lineage>
        <taxon>Bacteria</taxon>
        <taxon>Pseudomonadati</taxon>
        <taxon>Pseudomonadota</taxon>
        <taxon>Betaproteobacteria</taxon>
        <taxon>Burkholderiales</taxon>
        <taxon>Burkholderiaceae</taxon>
        <taxon>Polynucleobacter</taxon>
    </lineage>
</organism>
<gene>
    <name evidence="3" type="ORF">DP176_07110</name>
</gene>
<dbReference type="Proteomes" id="UP000251072">
    <property type="component" value="Unassembled WGS sequence"/>
</dbReference>